<proteinExistence type="predicted"/>
<protein>
    <submittedName>
        <fullName evidence="1">Uncharacterized protein</fullName>
    </submittedName>
</protein>
<comment type="caution">
    <text evidence="1">The sequence shown here is derived from an EMBL/GenBank/DDBJ whole genome shotgun (WGS) entry which is preliminary data.</text>
</comment>
<evidence type="ECO:0000313" key="2">
    <source>
        <dbReference type="Proteomes" id="UP001062846"/>
    </source>
</evidence>
<organism evidence="1 2">
    <name type="scientific">Rhododendron molle</name>
    <name type="common">Chinese azalea</name>
    <name type="synonym">Azalea mollis</name>
    <dbReference type="NCBI Taxonomy" id="49168"/>
    <lineage>
        <taxon>Eukaryota</taxon>
        <taxon>Viridiplantae</taxon>
        <taxon>Streptophyta</taxon>
        <taxon>Embryophyta</taxon>
        <taxon>Tracheophyta</taxon>
        <taxon>Spermatophyta</taxon>
        <taxon>Magnoliopsida</taxon>
        <taxon>eudicotyledons</taxon>
        <taxon>Gunneridae</taxon>
        <taxon>Pentapetalae</taxon>
        <taxon>asterids</taxon>
        <taxon>Ericales</taxon>
        <taxon>Ericaceae</taxon>
        <taxon>Ericoideae</taxon>
        <taxon>Rhodoreae</taxon>
        <taxon>Rhododendron</taxon>
    </lineage>
</organism>
<keyword evidence="2" id="KW-1185">Reference proteome</keyword>
<name>A0ACC0Q025_RHOML</name>
<gene>
    <name evidence="1" type="ORF">RHMOL_Rhmol01G0062700</name>
</gene>
<reference evidence="1" key="1">
    <citation type="submission" date="2022-02" db="EMBL/GenBank/DDBJ databases">
        <title>Plant Genome Project.</title>
        <authorList>
            <person name="Zhang R.-G."/>
        </authorList>
    </citation>
    <scope>NUCLEOTIDE SEQUENCE</scope>
    <source>
        <strain evidence="1">AT1</strain>
    </source>
</reference>
<dbReference type="Proteomes" id="UP001062846">
    <property type="component" value="Chromosome 1"/>
</dbReference>
<dbReference type="EMBL" id="CM046388">
    <property type="protein sequence ID" value="KAI8570771.1"/>
    <property type="molecule type" value="Genomic_DNA"/>
</dbReference>
<evidence type="ECO:0000313" key="1">
    <source>
        <dbReference type="EMBL" id="KAI8570771.1"/>
    </source>
</evidence>
<accession>A0ACC0Q025</accession>
<sequence length="206" mass="23950">MFVFLLVARLFLKSYGALHQLVSEHKFRSRLWLRDVLQVEGDVVVIRLLLNEVYERDDVAQEARIEARFQQLEQRVMDAIGVLTDQMAAMAVGGNPPCRHPVQPRFLKEEEVSDDISITKPLAGNHPSKGRTRAIVRDEVLHIKSNSRSQIILWDKPHYKKSDPLFLEDCLQFQVGKINLKYKLDVDKLRRKQIYKLEDEFLQAGE</sequence>